<protein>
    <submittedName>
        <fullName evidence="2">Uncharacterized protein</fullName>
    </submittedName>
</protein>
<keyword evidence="3" id="KW-1185">Reference proteome</keyword>
<evidence type="ECO:0000256" key="1">
    <source>
        <dbReference type="SAM" id="Phobius"/>
    </source>
</evidence>
<keyword evidence="1" id="KW-1133">Transmembrane helix</keyword>
<proteinExistence type="predicted"/>
<gene>
    <name evidence="2" type="ORF">PN838_13385</name>
</gene>
<keyword evidence="1" id="KW-0472">Membrane</keyword>
<comment type="caution">
    <text evidence="2">The sequence shown here is derived from an EMBL/GenBank/DDBJ whole genome shotgun (WGS) entry which is preliminary data.</text>
</comment>
<name>A0ABT5FEX7_9GAMM</name>
<evidence type="ECO:0000313" key="2">
    <source>
        <dbReference type="EMBL" id="MDC2889584.1"/>
    </source>
</evidence>
<reference evidence="2 3" key="1">
    <citation type="submission" date="2023-01" db="EMBL/GenBank/DDBJ databases">
        <title>Psychrosphaera sp. nov., isolated from marine algae.</title>
        <authorList>
            <person name="Bayburt H."/>
            <person name="Choi B.J."/>
            <person name="Kim J.M."/>
            <person name="Choi D.G."/>
            <person name="Jeon C.O."/>
        </authorList>
    </citation>
    <scope>NUCLEOTIDE SEQUENCE [LARGE SCALE GENOMIC DNA]</scope>
    <source>
        <strain evidence="2 3">G1-22</strain>
    </source>
</reference>
<dbReference type="RefSeq" id="WP_215963238.1">
    <property type="nucleotide sequence ID" value="NZ_JAQOMS010000002.1"/>
</dbReference>
<dbReference type="EMBL" id="JAQOMS010000002">
    <property type="protein sequence ID" value="MDC2889584.1"/>
    <property type="molecule type" value="Genomic_DNA"/>
</dbReference>
<sequence>MFRQQYTDNDAITGHTLTKFVVSAVLVSGLVFGGLKAFNLIISDTELLTLELKQERLERALAYIHQQWNQRGQPRQLTLKFQFSTGELYNWVVNVNKFGWPVVIGDSKGDVVKNLDCDNIWRFLVLEQTNEPVDLDGVQVLQSRNKCQFEKKLSKQRLWKVEYNTENGRLLNN</sequence>
<evidence type="ECO:0000313" key="3">
    <source>
        <dbReference type="Proteomes" id="UP001528411"/>
    </source>
</evidence>
<dbReference type="Proteomes" id="UP001528411">
    <property type="component" value="Unassembled WGS sequence"/>
</dbReference>
<organism evidence="2 3">
    <name type="scientific">Psychrosphaera algicola</name>
    <dbReference type="NCBI Taxonomy" id="3023714"/>
    <lineage>
        <taxon>Bacteria</taxon>
        <taxon>Pseudomonadati</taxon>
        <taxon>Pseudomonadota</taxon>
        <taxon>Gammaproteobacteria</taxon>
        <taxon>Alteromonadales</taxon>
        <taxon>Pseudoalteromonadaceae</taxon>
        <taxon>Psychrosphaera</taxon>
    </lineage>
</organism>
<feature type="transmembrane region" description="Helical" evidence="1">
    <location>
        <begin position="20"/>
        <end position="42"/>
    </location>
</feature>
<accession>A0ABT5FEX7</accession>
<keyword evidence="1" id="KW-0812">Transmembrane</keyword>